<name>A0A0R1HVP1_9LACO</name>
<evidence type="ECO:0000313" key="2">
    <source>
        <dbReference type="Proteomes" id="UP000050911"/>
    </source>
</evidence>
<dbReference type="OrthoDB" id="2325119at2"/>
<comment type="caution">
    <text evidence="1">The sequence shown here is derived from an EMBL/GenBank/DDBJ whole genome shotgun (WGS) entry which is preliminary data.</text>
</comment>
<dbReference type="EMBL" id="AZCX01000008">
    <property type="protein sequence ID" value="KRK47506.1"/>
    <property type="molecule type" value="Genomic_DNA"/>
</dbReference>
<keyword evidence="2" id="KW-1185">Reference proteome</keyword>
<dbReference type="RefSeq" id="WP_054661070.1">
    <property type="nucleotide sequence ID" value="NZ_AZCX01000008.1"/>
</dbReference>
<reference evidence="1 2" key="1">
    <citation type="journal article" date="2015" name="Genome Announc.">
        <title>Expanding the biotechnology potential of lactobacilli through comparative genomics of 213 strains and associated genera.</title>
        <authorList>
            <person name="Sun Z."/>
            <person name="Harris H.M."/>
            <person name="McCann A."/>
            <person name="Guo C."/>
            <person name="Argimon S."/>
            <person name="Zhang W."/>
            <person name="Yang X."/>
            <person name="Jeffery I.B."/>
            <person name="Cooney J.C."/>
            <person name="Kagawa T.F."/>
            <person name="Liu W."/>
            <person name="Song Y."/>
            <person name="Salvetti E."/>
            <person name="Wrobel A."/>
            <person name="Rasinkangas P."/>
            <person name="Parkhill J."/>
            <person name="Rea M.C."/>
            <person name="O'Sullivan O."/>
            <person name="Ritari J."/>
            <person name="Douillard F.P."/>
            <person name="Paul Ross R."/>
            <person name="Yang R."/>
            <person name="Briner A.E."/>
            <person name="Felis G.E."/>
            <person name="de Vos W.M."/>
            <person name="Barrangou R."/>
            <person name="Klaenhammer T.R."/>
            <person name="Caufield P.W."/>
            <person name="Cui Y."/>
            <person name="Zhang H."/>
            <person name="O'Toole P.W."/>
        </authorList>
    </citation>
    <scope>NUCLEOTIDE SEQUENCE [LARGE SCALE GENOMIC DNA]</scope>
    <source>
        <strain evidence="1 2">JCM 15530</strain>
    </source>
</reference>
<dbReference type="Proteomes" id="UP000050911">
    <property type="component" value="Unassembled WGS sequence"/>
</dbReference>
<dbReference type="AlphaFoldDB" id="A0A0R1HVP1"/>
<organism evidence="1 2">
    <name type="scientific">Secundilactobacillus kimchicus JCM 15530</name>
    <dbReference type="NCBI Taxonomy" id="1302272"/>
    <lineage>
        <taxon>Bacteria</taxon>
        <taxon>Bacillati</taxon>
        <taxon>Bacillota</taxon>
        <taxon>Bacilli</taxon>
        <taxon>Lactobacillales</taxon>
        <taxon>Lactobacillaceae</taxon>
        <taxon>Secundilactobacillus</taxon>
    </lineage>
</organism>
<evidence type="ECO:0000313" key="1">
    <source>
        <dbReference type="EMBL" id="KRK47506.1"/>
    </source>
</evidence>
<sequence>MLDVKGSIDNLSTTVTRHFAHIKNQHEFIRAWAVQFELAYTDFRVIEMALQLSGDAQHPLLVEFAAAYDAVYKYEYAFAGGGLEGFNQQFGNQIDDYEKAKDHLLEVIEKVKAVD</sequence>
<accession>A0A0R1HVP1</accession>
<gene>
    <name evidence="1" type="ORF">FC96_GL002432</name>
</gene>
<dbReference type="PATRIC" id="fig|1302272.5.peg.2479"/>
<proteinExistence type="predicted"/>
<protein>
    <submittedName>
        <fullName evidence="1">Uncharacterized protein</fullName>
    </submittedName>
</protein>
<dbReference type="STRING" id="1302272.FC96_GL002432"/>